<comment type="caution">
    <text evidence="6">The sequence shown here is derived from an EMBL/GenBank/DDBJ whole genome shotgun (WGS) entry which is preliminary data.</text>
</comment>
<feature type="repeat" description="WD" evidence="5">
    <location>
        <begin position="405"/>
        <end position="439"/>
    </location>
</feature>
<evidence type="ECO:0000256" key="1">
    <source>
        <dbReference type="ARBA" id="ARBA00004496"/>
    </source>
</evidence>
<dbReference type="InterPro" id="IPR015943">
    <property type="entry name" value="WD40/YVTN_repeat-like_dom_sf"/>
</dbReference>
<comment type="subcellular location">
    <subcellularLocation>
        <location evidence="1">Cytoplasm</location>
    </subcellularLocation>
</comment>
<organism evidence="6 7">
    <name type="scientific">Paralvinella palmiformis</name>
    <dbReference type="NCBI Taxonomy" id="53620"/>
    <lineage>
        <taxon>Eukaryota</taxon>
        <taxon>Metazoa</taxon>
        <taxon>Spiralia</taxon>
        <taxon>Lophotrochozoa</taxon>
        <taxon>Annelida</taxon>
        <taxon>Polychaeta</taxon>
        <taxon>Sedentaria</taxon>
        <taxon>Canalipalpata</taxon>
        <taxon>Terebellida</taxon>
        <taxon>Terebelliformia</taxon>
        <taxon>Alvinellidae</taxon>
        <taxon>Paralvinella</taxon>
    </lineage>
</organism>
<dbReference type="InterPro" id="IPR050687">
    <property type="entry name" value="Dynein_IC"/>
</dbReference>
<dbReference type="PANTHER" id="PTHR12442">
    <property type="entry name" value="DYNEIN INTERMEDIATE CHAIN"/>
    <property type="match status" value="1"/>
</dbReference>
<evidence type="ECO:0008006" key="8">
    <source>
        <dbReference type="Google" id="ProtNLM"/>
    </source>
</evidence>
<evidence type="ECO:0000313" key="7">
    <source>
        <dbReference type="Proteomes" id="UP001208570"/>
    </source>
</evidence>
<dbReference type="AlphaFoldDB" id="A0AAD9K2Y6"/>
<dbReference type="InterPro" id="IPR001680">
    <property type="entry name" value="WD40_rpt"/>
</dbReference>
<keyword evidence="7" id="KW-1185">Reference proteome</keyword>
<evidence type="ECO:0000256" key="4">
    <source>
        <dbReference type="ARBA" id="ARBA00022737"/>
    </source>
</evidence>
<keyword evidence="4" id="KW-0677">Repeat</keyword>
<keyword evidence="2" id="KW-0963">Cytoplasm</keyword>
<dbReference type="Proteomes" id="UP001208570">
    <property type="component" value="Unassembled WGS sequence"/>
</dbReference>
<dbReference type="EMBL" id="JAODUP010000074">
    <property type="protein sequence ID" value="KAK2163799.1"/>
    <property type="molecule type" value="Genomic_DNA"/>
</dbReference>
<evidence type="ECO:0000256" key="5">
    <source>
        <dbReference type="PROSITE-ProRule" id="PRU00221"/>
    </source>
</evidence>
<protein>
    <recommendedName>
        <fullName evidence="8">WD repeat-containing protein 34-like</fullName>
    </recommendedName>
</protein>
<accession>A0AAD9K2Y6</accession>
<sequence length="462" mass="51954">MFKDEDLDPIQVTSLWKKERDLTDSGIQTRELETFDVAVQSIKRKHRQVQTDEDIEEDIRLEDDDSPELSDFMQRIGPLMIHELQKNMRSHAFDVVLTLTCYLRYGRYDHEDWCTHKSALCTWNLDRRTLDANKPDTVMDLSSCLMCIAYHPQKPGLIVGGTFNGEVLVWDLSREDDILVASSGIGDDSHREPISKVEWVKDQDAKGAKYKIVSVSSDGKILVWQRNAKKHKLKLSDGFILLTESLPRHLRVKAKRGDQEMGVTCISFNPLDETTFLIGSESGGIFKCSTNTHGTPAGRELVSSILLSSPVTFSFSPHHGPVYSVDSSPYHRNLFISCGTDNTARIYSLLQMQPVLTLEPSAGYLYSAKWSPVRPLVVAVVTESGQLLLYDLKRSRTSPVHKLNSSERNRPLYSVQFNHKQPLLATAGADGLIKIWHLSDDLTSPEANENDVLEEIAGAALK</sequence>
<dbReference type="GO" id="GO:0042073">
    <property type="term" value="P:intraciliary transport"/>
    <property type="evidence" value="ECO:0007669"/>
    <property type="project" value="TreeGrafter"/>
</dbReference>
<dbReference type="GO" id="GO:0045504">
    <property type="term" value="F:dynein heavy chain binding"/>
    <property type="evidence" value="ECO:0007669"/>
    <property type="project" value="TreeGrafter"/>
</dbReference>
<dbReference type="InterPro" id="IPR036322">
    <property type="entry name" value="WD40_repeat_dom_sf"/>
</dbReference>
<dbReference type="GO" id="GO:0097014">
    <property type="term" value="C:ciliary plasm"/>
    <property type="evidence" value="ECO:0007669"/>
    <property type="project" value="TreeGrafter"/>
</dbReference>
<dbReference type="PANTHER" id="PTHR12442:SF26">
    <property type="entry name" value="CYTOPLASMIC DYNEIN 2 INTERMEDIATE CHAIN 2"/>
    <property type="match status" value="1"/>
</dbReference>
<evidence type="ECO:0000256" key="3">
    <source>
        <dbReference type="ARBA" id="ARBA00022574"/>
    </source>
</evidence>
<evidence type="ECO:0000256" key="2">
    <source>
        <dbReference type="ARBA" id="ARBA00022490"/>
    </source>
</evidence>
<dbReference type="GO" id="GO:0005868">
    <property type="term" value="C:cytoplasmic dynein complex"/>
    <property type="evidence" value="ECO:0007669"/>
    <property type="project" value="TreeGrafter"/>
</dbReference>
<proteinExistence type="predicted"/>
<reference evidence="6" key="1">
    <citation type="journal article" date="2023" name="Mol. Biol. Evol.">
        <title>Third-Generation Sequencing Reveals the Adaptive Role of the Epigenome in Three Deep-Sea Polychaetes.</title>
        <authorList>
            <person name="Perez M."/>
            <person name="Aroh O."/>
            <person name="Sun Y."/>
            <person name="Lan Y."/>
            <person name="Juniper S.K."/>
            <person name="Young C.R."/>
            <person name="Angers B."/>
            <person name="Qian P.Y."/>
        </authorList>
    </citation>
    <scope>NUCLEOTIDE SEQUENCE</scope>
    <source>
        <strain evidence="6">P08H-3</strain>
    </source>
</reference>
<evidence type="ECO:0000313" key="6">
    <source>
        <dbReference type="EMBL" id="KAK2163799.1"/>
    </source>
</evidence>
<dbReference type="Pfam" id="PF00400">
    <property type="entry name" value="WD40"/>
    <property type="match status" value="2"/>
</dbReference>
<name>A0AAD9K2Y6_9ANNE</name>
<dbReference type="SUPFAM" id="SSF50978">
    <property type="entry name" value="WD40 repeat-like"/>
    <property type="match status" value="1"/>
</dbReference>
<dbReference type="PROSITE" id="PS50082">
    <property type="entry name" value="WD_REPEATS_2"/>
    <property type="match status" value="1"/>
</dbReference>
<dbReference type="GO" id="GO:0045503">
    <property type="term" value="F:dynein light chain binding"/>
    <property type="evidence" value="ECO:0007669"/>
    <property type="project" value="TreeGrafter"/>
</dbReference>
<gene>
    <name evidence="6" type="ORF">LSH36_74g11005</name>
</gene>
<keyword evidence="3 5" id="KW-0853">WD repeat</keyword>
<dbReference type="Gene3D" id="2.130.10.10">
    <property type="entry name" value="YVTN repeat-like/Quinoprotein amine dehydrogenase"/>
    <property type="match status" value="2"/>
</dbReference>
<dbReference type="SMART" id="SM00320">
    <property type="entry name" value="WD40"/>
    <property type="match status" value="6"/>
</dbReference>